<comment type="similarity">
    <text evidence="4">Belongs to the AIM11 family.</text>
</comment>
<evidence type="ECO:0000313" key="7">
    <source>
        <dbReference type="EMBL" id="KAG6016585.1"/>
    </source>
</evidence>
<organism evidence="7 8">
    <name type="scientific">Claviceps pusilla</name>
    <dbReference type="NCBI Taxonomy" id="123648"/>
    <lineage>
        <taxon>Eukaryota</taxon>
        <taxon>Fungi</taxon>
        <taxon>Dikarya</taxon>
        <taxon>Ascomycota</taxon>
        <taxon>Pezizomycotina</taxon>
        <taxon>Sordariomycetes</taxon>
        <taxon>Hypocreomycetidae</taxon>
        <taxon>Hypocreales</taxon>
        <taxon>Clavicipitaceae</taxon>
        <taxon>Claviceps</taxon>
    </lineage>
</organism>
<dbReference type="EMBL" id="SRPW01000236">
    <property type="protein sequence ID" value="KAG6016585.1"/>
    <property type="molecule type" value="Genomic_DNA"/>
</dbReference>
<evidence type="ECO:0000256" key="1">
    <source>
        <dbReference type="ARBA" id="ARBA00022692"/>
    </source>
</evidence>
<comment type="caution">
    <text evidence="7">The sequence shown here is derived from an EMBL/GenBank/DDBJ whole genome shotgun (WGS) entry which is preliminary data.</text>
</comment>
<evidence type="ECO:0000256" key="2">
    <source>
        <dbReference type="ARBA" id="ARBA00022989"/>
    </source>
</evidence>
<dbReference type="PANTHER" id="PTHR39136:SF1">
    <property type="entry name" value="ALTERED INHERITANCE OF MITOCHONDRIA PROTEIN 11"/>
    <property type="match status" value="1"/>
</dbReference>
<dbReference type="OrthoDB" id="3558022at2759"/>
<feature type="region of interest" description="Disordered" evidence="6">
    <location>
        <begin position="1"/>
        <end position="42"/>
    </location>
</feature>
<feature type="transmembrane region" description="Helical" evidence="4">
    <location>
        <begin position="53"/>
        <end position="70"/>
    </location>
</feature>
<evidence type="ECO:0000256" key="4">
    <source>
        <dbReference type="RuleBase" id="RU367098"/>
    </source>
</evidence>
<dbReference type="PANTHER" id="PTHR39136">
    <property type="entry name" value="ALTERED INHERITANCE OF MITOCHONDRIA PROTEIN 11"/>
    <property type="match status" value="1"/>
</dbReference>
<dbReference type="AlphaFoldDB" id="A0A9P7NFH6"/>
<sequence length="205" mass="22315">MAYAASSTSTITTHMQDSSTPSSPAPSASSTRNGDASPPSLTLTPFQRQARQLGLLFAGAGFMAASIAVARRSVLRRQLESFPKFYSGNRVVQRVDSAERSLMAVQALGLATLNVTSFGILLTGGIAWAFDLCDVRELRARTQAALRRPGAFSEEDEQEMEKMMGSILEKLGMQQQQQQLEEEVAKAARQAESTVQEEVQEVQKK</sequence>
<dbReference type="Proteomes" id="UP000748025">
    <property type="component" value="Unassembled WGS sequence"/>
</dbReference>
<keyword evidence="2 4" id="KW-1133">Transmembrane helix</keyword>
<comment type="subcellular location">
    <subcellularLocation>
        <location evidence="4">Membrane</location>
        <topology evidence="4">Multi-pass membrane protein</topology>
    </subcellularLocation>
</comment>
<evidence type="ECO:0000256" key="6">
    <source>
        <dbReference type="SAM" id="MobiDB-lite"/>
    </source>
</evidence>
<dbReference type="GO" id="GO:0016020">
    <property type="term" value="C:membrane"/>
    <property type="evidence" value="ECO:0007669"/>
    <property type="project" value="UniProtKB-SubCell"/>
</dbReference>
<proteinExistence type="inferred from homology"/>
<reference evidence="7" key="1">
    <citation type="journal article" date="2020" name="bioRxiv">
        <title>Whole genome comparisons of ergot fungi reveals the divergence and evolution of species within the genus Claviceps are the result of varying mechanisms driving genome evolution and host range expansion.</title>
        <authorList>
            <person name="Wyka S.A."/>
            <person name="Mondo S.J."/>
            <person name="Liu M."/>
            <person name="Dettman J."/>
            <person name="Nalam V."/>
            <person name="Broders K.D."/>
        </authorList>
    </citation>
    <scope>NUCLEOTIDE SEQUENCE</scope>
    <source>
        <strain evidence="7">CCC 602</strain>
    </source>
</reference>
<dbReference type="InterPro" id="IPR038814">
    <property type="entry name" value="AIM11"/>
</dbReference>
<evidence type="ECO:0000256" key="5">
    <source>
        <dbReference type="SAM" id="Coils"/>
    </source>
</evidence>
<keyword evidence="3 4" id="KW-0472">Membrane</keyword>
<gene>
    <name evidence="4" type="primary">AIM11</name>
    <name evidence="7" type="ORF">E4U43_003492</name>
</gene>
<feature type="coiled-coil region" evidence="5">
    <location>
        <begin position="170"/>
        <end position="205"/>
    </location>
</feature>
<keyword evidence="8" id="KW-1185">Reference proteome</keyword>
<evidence type="ECO:0000256" key="3">
    <source>
        <dbReference type="ARBA" id="ARBA00023136"/>
    </source>
</evidence>
<accession>A0A9P7NFH6</accession>
<keyword evidence="1 4" id="KW-0812">Transmembrane</keyword>
<protein>
    <recommendedName>
        <fullName evidence="4">Altered inheritance of mitochondria protein 11</fullName>
    </recommendedName>
</protein>
<name>A0A9P7NFH6_9HYPO</name>
<dbReference type="GO" id="GO:0005739">
    <property type="term" value="C:mitochondrion"/>
    <property type="evidence" value="ECO:0007669"/>
    <property type="project" value="TreeGrafter"/>
</dbReference>
<keyword evidence="5" id="KW-0175">Coiled coil</keyword>
<feature type="compositionally biased region" description="Low complexity" evidence="6">
    <location>
        <begin position="1"/>
        <end position="31"/>
    </location>
</feature>
<evidence type="ECO:0000313" key="8">
    <source>
        <dbReference type="Proteomes" id="UP000748025"/>
    </source>
</evidence>
<feature type="transmembrane region" description="Helical" evidence="4">
    <location>
        <begin position="107"/>
        <end position="130"/>
    </location>
</feature>